<feature type="region of interest" description="Disordered" evidence="1">
    <location>
        <begin position="1"/>
        <end position="29"/>
    </location>
</feature>
<evidence type="ECO:0000313" key="3">
    <source>
        <dbReference type="Proteomes" id="UP000236182"/>
    </source>
</evidence>
<dbReference type="Proteomes" id="UP000236182">
    <property type="component" value="Unassembled WGS sequence"/>
</dbReference>
<sequence>ITTGGSGFGEASATCSVADTAPRARPLPTFRSSMRTQTGVAVRASFQWMAQVALLLIPGPHQNP</sequence>
<protein>
    <submittedName>
        <fullName evidence="2">Uncharacterized protein</fullName>
    </submittedName>
</protein>
<name>A0A316WEM7_9FLAO</name>
<feature type="non-terminal residue" evidence="2">
    <location>
        <position position="1"/>
    </location>
</feature>
<dbReference type="EMBL" id="PPEI02000036">
    <property type="protein sequence ID" value="PWN58566.1"/>
    <property type="molecule type" value="Genomic_DNA"/>
</dbReference>
<reference evidence="2" key="1">
    <citation type="submission" date="2018-04" db="EMBL/GenBank/DDBJ databases">
        <title>Draft Genome Sequences of Chryseobacterium lactis NCTC11390T isolated from milk, Chryseobacterium oncorhynchi 701B-08T from rainbow trout, and Chryseobacterium viscerum 687B-08T from diseased fish.</title>
        <authorList>
            <person name="Jeong J.-J."/>
            <person name="Lee Y.J."/>
            <person name="Pathiraja D."/>
            <person name="Park B."/>
            <person name="Choi I.-G."/>
            <person name="Kim K.D."/>
        </authorList>
    </citation>
    <scope>NUCLEOTIDE SEQUENCE [LARGE SCALE GENOMIC DNA]</scope>
    <source>
        <strain evidence="2">701B-08</strain>
    </source>
</reference>
<proteinExistence type="predicted"/>
<gene>
    <name evidence="2" type="ORF">C1638_022110</name>
</gene>
<evidence type="ECO:0000313" key="2">
    <source>
        <dbReference type="EMBL" id="PWN58566.1"/>
    </source>
</evidence>
<comment type="caution">
    <text evidence="2">The sequence shown here is derived from an EMBL/GenBank/DDBJ whole genome shotgun (WGS) entry which is preliminary data.</text>
</comment>
<keyword evidence="3" id="KW-1185">Reference proteome</keyword>
<organism evidence="2 3">
    <name type="scientific">Chryseobacterium oncorhynchi</name>
    <dbReference type="NCBI Taxonomy" id="741074"/>
    <lineage>
        <taxon>Bacteria</taxon>
        <taxon>Pseudomonadati</taxon>
        <taxon>Bacteroidota</taxon>
        <taxon>Flavobacteriia</taxon>
        <taxon>Flavobacteriales</taxon>
        <taxon>Weeksellaceae</taxon>
        <taxon>Chryseobacterium group</taxon>
        <taxon>Chryseobacterium</taxon>
    </lineage>
</organism>
<evidence type="ECO:0000256" key="1">
    <source>
        <dbReference type="SAM" id="MobiDB-lite"/>
    </source>
</evidence>
<dbReference type="AlphaFoldDB" id="A0A316WEM7"/>
<accession>A0A316WEM7</accession>